<keyword evidence="2" id="KW-1185">Reference proteome</keyword>
<feature type="non-terminal residue" evidence="1">
    <location>
        <position position="1"/>
    </location>
</feature>
<dbReference type="EMBL" id="JAAAHW010011071">
    <property type="protein sequence ID" value="KAF9921241.1"/>
    <property type="molecule type" value="Genomic_DNA"/>
</dbReference>
<evidence type="ECO:0000313" key="2">
    <source>
        <dbReference type="Proteomes" id="UP000749646"/>
    </source>
</evidence>
<comment type="caution">
    <text evidence="1">The sequence shown here is derived from an EMBL/GenBank/DDBJ whole genome shotgun (WGS) entry which is preliminary data.</text>
</comment>
<organism evidence="1 2">
    <name type="scientific">Modicella reniformis</name>
    <dbReference type="NCBI Taxonomy" id="1440133"/>
    <lineage>
        <taxon>Eukaryota</taxon>
        <taxon>Fungi</taxon>
        <taxon>Fungi incertae sedis</taxon>
        <taxon>Mucoromycota</taxon>
        <taxon>Mortierellomycotina</taxon>
        <taxon>Mortierellomycetes</taxon>
        <taxon>Mortierellales</taxon>
        <taxon>Mortierellaceae</taxon>
        <taxon>Modicella</taxon>
    </lineage>
</organism>
<reference evidence="1" key="1">
    <citation type="journal article" date="2020" name="Fungal Divers.">
        <title>Resolving the Mortierellaceae phylogeny through synthesis of multi-gene phylogenetics and phylogenomics.</title>
        <authorList>
            <person name="Vandepol N."/>
            <person name="Liber J."/>
            <person name="Desiro A."/>
            <person name="Na H."/>
            <person name="Kennedy M."/>
            <person name="Barry K."/>
            <person name="Grigoriev I.V."/>
            <person name="Miller A.N."/>
            <person name="O'Donnell K."/>
            <person name="Stajich J.E."/>
            <person name="Bonito G."/>
        </authorList>
    </citation>
    <scope>NUCLEOTIDE SEQUENCE</scope>
    <source>
        <strain evidence="1">MES-2147</strain>
    </source>
</reference>
<evidence type="ECO:0000313" key="1">
    <source>
        <dbReference type="EMBL" id="KAF9921241.1"/>
    </source>
</evidence>
<dbReference type="AlphaFoldDB" id="A0A9P6ILB3"/>
<feature type="non-terminal residue" evidence="1">
    <location>
        <position position="57"/>
    </location>
</feature>
<protein>
    <submittedName>
        <fullName evidence="1">Uncharacterized protein</fullName>
    </submittedName>
</protein>
<gene>
    <name evidence="1" type="ORF">BGZ65_010527</name>
</gene>
<proteinExistence type="predicted"/>
<name>A0A9P6ILB3_9FUNG</name>
<dbReference type="Proteomes" id="UP000749646">
    <property type="component" value="Unassembled WGS sequence"/>
</dbReference>
<accession>A0A9P6ILB3</accession>
<sequence>YSRAAFVQDFDDSVDITVRAGCQTSCQSIRGNGVVTRVWLVLCWSHGTRGRTFVSLP</sequence>